<dbReference type="InterPro" id="IPR008969">
    <property type="entry name" value="CarboxyPept-like_regulatory"/>
</dbReference>
<dbReference type="SUPFAM" id="SSF49464">
    <property type="entry name" value="Carboxypeptidase regulatory domain-like"/>
    <property type="match status" value="1"/>
</dbReference>
<gene>
    <name evidence="3" type="ordered locus">Oweho_2666</name>
</gene>
<dbReference type="InterPro" id="IPR032812">
    <property type="entry name" value="SbsA_Ig"/>
</dbReference>
<name>G8R922_OWEHD</name>
<dbReference type="KEGG" id="oho:Oweho_2666"/>
<proteinExistence type="predicted"/>
<evidence type="ECO:0000313" key="4">
    <source>
        <dbReference type="Proteomes" id="UP000005631"/>
    </source>
</evidence>
<sequence length="551" mass="62330">MQQLITNSIIPLNKLLRFLPVFILASAFVYFSSTSCASISSPTGGPRDTLAPQLDTSFPPNFSTNFKASEVILVFDEYITLKSASQQISISPPLSEKLKITSMSREVNISWKDTLLDSTTYIISFGNAITDFTEGNANEKIKYVFSTGNFIDSLEIDGYVYDKEGKPTPDIMVGLYDLKTLEKADSIPFLNLPTYYDYTDENGKFELSNLKYSKFVVVAFQDVRQNFKLNSGAELMGFLSDTITTSLSNESIKLNLFLPEPVKRFYGAKHTGYGKIQFAYSYPIPELTVKALPNNDSLSGLLVQNKTKDSATYWFNPVNYTDSITLQIFQAGTITDTATLLFKEFKAENFTPKLTSNEIRNIDPVVVLTEVPVTKVDTSLIFIYNETDTAGVSIEDSIYMLKQIKLIPQKRFKDFTIKIPQGAITNYFEKVNDTTEARLKTLGRDDLGNLDFVVKTDSTPYPLILRIFTEKDKKVIHESSFNAGTTVKFRNQKPGLYKAELILDKDGNGKWSTGNYLEGKQPEKVLYYSEDIEIRANWDLELEWRIDKKLF</sequence>
<dbReference type="AlphaFoldDB" id="G8R922"/>
<dbReference type="HOGENOM" id="CLU_014237_1_0_10"/>
<keyword evidence="4" id="KW-1185">Reference proteome</keyword>
<evidence type="ECO:0000259" key="2">
    <source>
        <dbReference type="Pfam" id="PF13205"/>
    </source>
</evidence>
<dbReference type="EMBL" id="CP003156">
    <property type="protein sequence ID" value="AEV33630.1"/>
    <property type="molecule type" value="Genomic_DNA"/>
</dbReference>
<dbReference type="Proteomes" id="UP000005631">
    <property type="component" value="Chromosome"/>
</dbReference>
<organism evidence="3 4">
    <name type="scientific">Owenweeksia hongkongensis (strain DSM 17368 / CIP 108786 / JCM 12287 / NRRL B-23963 / UST20020801)</name>
    <dbReference type="NCBI Taxonomy" id="926562"/>
    <lineage>
        <taxon>Bacteria</taxon>
        <taxon>Pseudomonadati</taxon>
        <taxon>Bacteroidota</taxon>
        <taxon>Flavobacteriia</taxon>
        <taxon>Flavobacteriales</taxon>
        <taxon>Owenweeksiaceae</taxon>
        <taxon>Owenweeksia</taxon>
    </lineage>
</organism>
<reference evidence="3 4" key="1">
    <citation type="journal article" date="2012" name="Stand. Genomic Sci.">
        <title>Genome sequence of the orange-pigmented seawater bacterium Owenweeksia hongkongensis type strain (UST20020801(T)).</title>
        <authorList>
            <person name="Riedel T."/>
            <person name="Held B."/>
            <person name="Nolan M."/>
            <person name="Lucas S."/>
            <person name="Lapidus A."/>
            <person name="Tice H."/>
            <person name="Del Rio T.G."/>
            <person name="Cheng J.F."/>
            <person name="Han C."/>
            <person name="Tapia R."/>
            <person name="Goodwin L.A."/>
            <person name="Pitluck S."/>
            <person name="Liolios K."/>
            <person name="Mavromatis K."/>
            <person name="Pagani I."/>
            <person name="Ivanova N."/>
            <person name="Mikhailova N."/>
            <person name="Pati A."/>
            <person name="Chen A."/>
            <person name="Palaniappan K."/>
            <person name="Rohde M."/>
            <person name="Tindall B.J."/>
            <person name="Detter J.C."/>
            <person name="Goker M."/>
            <person name="Woyke T."/>
            <person name="Bristow J."/>
            <person name="Eisen J.A."/>
            <person name="Markowitz V."/>
            <person name="Hugenholtz P."/>
            <person name="Klenk H.P."/>
            <person name="Kyrpides N.C."/>
        </authorList>
    </citation>
    <scope>NUCLEOTIDE SEQUENCE</scope>
    <source>
        <strain evidence="4">DSM 17368 / JCM 12287 / NRRL B-23963</strain>
    </source>
</reference>
<evidence type="ECO:0000256" key="1">
    <source>
        <dbReference type="ARBA" id="ARBA00022729"/>
    </source>
</evidence>
<dbReference type="RefSeq" id="WP_014202979.1">
    <property type="nucleotide sequence ID" value="NC_016599.1"/>
</dbReference>
<accession>G8R922</accession>
<dbReference type="STRING" id="926562.Oweho_2666"/>
<evidence type="ECO:0000313" key="3">
    <source>
        <dbReference type="EMBL" id="AEV33630.1"/>
    </source>
</evidence>
<dbReference type="Pfam" id="PF13205">
    <property type="entry name" value="Big_5"/>
    <property type="match status" value="1"/>
</dbReference>
<feature type="domain" description="SbsA Ig-like" evidence="2">
    <location>
        <begin position="48"/>
        <end position="147"/>
    </location>
</feature>
<keyword evidence="1" id="KW-0732">Signal</keyword>
<protein>
    <recommendedName>
        <fullName evidence="2">SbsA Ig-like domain-containing protein</fullName>
    </recommendedName>
</protein>
<dbReference type="eggNOG" id="COG4704">
    <property type="taxonomic scope" value="Bacteria"/>
</dbReference>